<reference evidence="2" key="1">
    <citation type="journal article" date="2021" name="bioRxiv">
        <title>Whole Genome Assembly and Annotation of Northern Wild Rice, Zizania palustris L., Supports a Whole Genome Duplication in the Zizania Genus.</title>
        <authorList>
            <person name="Haas M."/>
            <person name="Kono T."/>
            <person name="Macchietto M."/>
            <person name="Millas R."/>
            <person name="McGilp L."/>
            <person name="Shao M."/>
            <person name="Duquette J."/>
            <person name="Hirsch C.N."/>
            <person name="Kimball J."/>
        </authorList>
    </citation>
    <scope>NUCLEOTIDE SEQUENCE</scope>
    <source>
        <tissue evidence="2">Fresh leaf tissue</tissue>
    </source>
</reference>
<accession>A0A8J5V656</accession>
<feature type="compositionally biased region" description="Basic and acidic residues" evidence="1">
    <location>
        <begin position="57"/>
        <end position="80"/>
    </location>
</feature>
<feature type="compositionally biased region" description="Gly residues" evidence="1">
    <location>
        <begin position="31"/>
        <end position="56"/>
    </location>
</feature>
<keyword evidence="3" id="KW-1185">Reference proteome</keyword>
<gene>
    <name evidence="2" type="ORF">GUJ93_ZPchr0001g30623</name>
</gene>
<evidence type="ECO:0000256" key="1">
    <source>
        <dbReference type="SAM" id="MobiDB-lite"/>
    </source>
</evidence>
<proteinExistence type="predicted"/>
<dbReference type="EMBL" id="JAAALK010000288">
    <property type="protein sequence ID" value="KAG8051900.1"/>
    <property type="molecule type" value="Genomic_DNA"/>
</dbReference>
<organism evidence="2 3">
    <name type="scientific">Zizania palustris</name>
    <name type="common">Northern wild rice</name>
    <dbReference type="NCBI Taxonomy" id="103762"/>
    <lineage>
        <taxon>Eukaryota</taxon>
        <taxon>Viridiplantae</taxon>
        <taxon>Streptophyta</taxon>
        <taxon>Embryophyta</taxon>
        <taxon>Tracheophyta</taxon>
        <taxon>Spermatophyta</taxon>
        <taxon>Magnoliopsida</taxon>
        <taxon>Liliopsida</taxon>
        <taxon>Poales</taxon>
        <taxon>Poaceae</taxon>
        <taxon>BOP clade</taxon>
        <taxon>Oryzoideae</taxon>
        <taxon>Oryzeae</taxon>
        <taxon>Zizaniinae</taxon>
        <taxon>Zizania</taxon>
    </lineage>
</organism>
<evidence type="ECO:0000313" key="3">
    <source>
        <dbReference type="Proteomes" id="UP000729402"/>
    </source>
</evidence>
<name>A0A8J5V656_ZIZPA</name>
<feature type="region of interest" description="Disordered" evidence="1">
    <location>
        <begin position="1"/>
        <end position="80"/>
    </location>
</feature>
<dbReference type="Proteomes" id="UP000729402">
    <property type="component" value="Unassembled WGS sequence"/>
</dbReference>
<sequence length="96" mass="9659">MPRTCRAPAALSHHRPAEAAEVGAKRRPSVPGGGGSRRGEAAGGVSGRRGEAAGGVGDRRGRAEASDRRCRAGEGSDRLAEAAAVERSLGLGFPDG</sequence>
<dbReference type="AlphaFoldDB" id="A0A8J5V656"/>
<evidence type="ECO:0000313" key="2">
    <source>
        <dbReference type="EMBL" id="KAG8051900.1"/>
    </source>
</evidence>
<comment type="caution">
    <text evidence="2">The sequence shown here is derived from an EMBL/GenBank/DDBJ whole genome shotgun (WGS) entry which is preliminary data.</text>
</comment>
<protein>
    <submittedName>
        <fullName evidence="2">Uncharacterized protein</fullName>
    </submittedName>
</protein>
<reference evidence="2" key="2">
    <citation type="submission" date="2021-02" db="EMBL/GenBank/DDBJ databases">
        <authorList>
            <person name="Kimball J.A."/>
            <person name="Haas M.W."/>
            <person name="Macchietto M."/>
            <person name="Kono T."/>
            <person name="Duquette J."/>
            <person name="Shao M."/>
        </authorList>
    </citation>
    <scope>NUCLEOTIDE SEQUENCE</scope>
    <source>
        <tissue evidence="2">Fresh leaf tissue</tissue>
    </source>
</reference>